<keyword evidence="3" id="KW-1185">Reference proteome</keyword>
<evidence type="ECO:0000256" key="1">
    <source>
        <dbReference type="SAM" id="Phobius"/>
    </source>
</evidence>
<comment type="caution">
    <text evidence="2">The sequence shown here is derived from an EMBL/GenBank/DDBJ whole genome shotgun (WGS) entry which is preliminary data.</text>
</comment>
<evidence type="ECO:0000313" key="3">
    <source>
        <dbReference type="Proteomes" id="UP001166286"/>
    </source>
</evidence>
<dbReference type="EMBL" id="JAFEKC020000011">
    <property type="protein sequence ID" value="KAK0511994.1"/>
    <property type="molecule type" value="Genomic_DNA"/>
</dbReference>
<evidence type="ECO:0000313" key="2">
    <source>
        <dbReference type="EMBL" id="KAK0511994.1"/>
    </source>
</evidence>
<dbReference type="AlphaFoldDB" id="A0AA39V513"/>
<keyword evidence="1" id="KW-0472">Membrane</keyword>
<sequence>MSAATSALDTRLSPMSIKPPLQQAIIQQIFQSNHSTNLDAYFRDWFEEQCDAATGQVSVQTHREILRIVSFLQANLSRGEIVTKLHVQCGDEDLVAASIDLAARIWLTLSIGTLPNSLSPGTSVAWNDGCLSSTVHSVWSLPQLSDSIKLPKSFHAANIEKIAGIKIEWTSNLADHLRLEDDDTRVLIYHQLSFLEIHKEDRRSIFPDGLIEETICTMGLLIPSADKTSRNWFHKKQKELGLDPKAGTYGPLNAAKRQIEHFKYWRDRLTVLKQTFDESEPKTISLWWYDDRKKVQWYTFWIAALVLLLTILFGLTQSVAGVVQAWAAVRSLSD</sequence>
<protein>
    <submittedName>
        <fullName evidence="2">Uncharacterized protein</fullName>
    </submittedName>
</protein>
<dbReference type="Proteomes" id="UP001166286">
    <property type="component" value="Unassembled WGS sequence"/>
</dbReference>
<keyword evidence="1" id="KW-0812">Transmembrane</keyword>
<name>A0AA39V513_9LECA</name>
<gene>
    <name evidence="2" type="ORF">JMJ35_005122</name>
</gene>
<proteinExistence type="predicted"/>
<keyword evidence="1" id="KW-1133">Transmembrane helix</keyword>
<feature type="transmembrane region" description="Helical" evidence="1">
    <location>
        <begin position="300"/>
        <end position="327"/>
    </location>
</feature>
<reference evidence="2" key="1">
    <citation type="submission" date="2023-03" db="EMBL/GenBank/DDBJ databases">
        <title>Complete genome of Cladonia borealis.</title>
        <authorList>
            <person name="Park H."/>
        </authorList>
    </citation>
    <scope>NUCLEOTIDE SEQUENCE</scope>
    <source>
        <strain evidence="2">ANT050790</strain>
    </source>
</reference>
<organism evidence="2 3">
    <name type="scientific">Cladonia borealis</name>
    <dbReference type="NCBI Taxonomy" id="184061"/>
    <lineage>
        <taxon>Eukaryota</taxon>
        <taxon>Fungi</taxon>
        <taxon>Dikarya</taxon>
        <taxon>Ascomycota</taxon>
        <taxon>Pezizomycotina</taxon>
        <taxon>Lecanoromycetes</taxon>
        <taxon>OSLEUM clade</taxon>
        <taxon>Lecanoromycetidae</taxon>
        <taxon>Lecanorales</taxon>
        <taxon>Lecanorineae</taxon>
        <taxon>Cladoniaceae</taxon>
        <taxon>Cladonia</taxon>
    </lineage>
</organism>
<accession>A0AA39V513</accession>